<evidence type="ECO:0000313" key="2">
    <source>
        <dbReference type="EMBL" id="UXX77925.1"/>
    </source>
</evidence>
<dbReference type="NCBIfam" id="TIGR03032">
    <property type="entry name" value="TIGR03032 family protein"/>
    <property type="match status" value="1"/>
</dbReference>
<sequence>MNSAPKPFDCEYSPQFAELLHKLGISLAISTYQANKVIVLSAIESDKLIQLPRTFNSPMGMATAKDSLAIATRNEVIVLRNNSGLAKSYPKKPDVYDGLYVPRSRYNTGYVAMHDMMFGEDGLAIIGINTLFSCVCKIDHQYSFTPIWKPPFITELASEDRCHLNGLASENGEIKYVTALGNTNSMQGWRDGKMNGGIVMEYPSGKIIKDGLGMPHSPRIYDGKLYVLNSTQGELIKIDPETGSHEVICQLGGFARGMSRHGDYLFIGVSKLRHNSWAFKDLPIAESSFAGVVAVYLPYGSVVGSFKYQMTVDEIYDVKVLPELKRPSILSPDMDIHQQALSIPGAALWGASDKPKQPTTINN</sequence>
<evidence type="ECO:0000259" key="1">
    <source>
        <dbReference type="Pfam" id="PF16261"/>
    </source>
</evidence>
<dbReference type="InterPro" id="IPR017481">
    <property type="entry name" value="CHP03032"/>
</dbReference>
<dbReference type="Pfam" id="PF16261">
    <property type="entry name" value="DUF4915"/>
    <property type="match status" value="1"/>
</dbReference>
<dbReference type="RefSeq" id="WP_263049672.1">
    <property type="nucleotide sequence ID" value="NZ_CP106735.1"/>
</dbReference>
<reference evidence="2" key="1">
    <citation type="submission" date="2022-10" db="EMBL/GenBank/DDBJ databases">
        <title>Comparative genomics and taxonomic characterization of three novel marine species of genus Reichenbachiella exhibiting antioxidant and polysaccharide degradation activities.</title>
        <authorList>
            <person name="Muhammad N."/>
            <person name="Lee Y.-J."/>
            <person name="Ko J."/>
            <person name="Kim S.-G."/>
        </authorList>
    </citation>
    <scope>NUCLEOTIDE SEQUENCE</scope>
    <source>
        <strain evidence="2">Wsw4-B4</strain>
    </source>
</reference>
<dbReference type="EMBL" id="CP106735">
    <property type="protein sequence ID" value="UXX77925.1"/>
    <property type="molecule type" value="Genomic_DNA"/>
</dbReference>
<dbReference type="SUPFAM" id="SSF63825">
    <property type="entry name" value="YWTD domain"/>
    <property type="match status" value="1"/>
</dbReference>
<gene>
    <name evidence="2" type="ORF">N7E81_11165</name>
</gene>
<protein>
    <submittedName>
        <fullName evidence="2">TIGR03032 family protein</fullName>
    </submittedName>
</protein>
<keyword evidence="3" id="KW-1185">Reference proteome</keyword>
<evidence type="ECO:0000313" key="3">
    <source>
        <dbReference type="Proteomes" id="UP001062165"/>
    </source>
</evidence>
<proteinExistence type="predicted"/>
<accession>A0ABY6CX16</accession>
<dbReference type="Proteomes" id="UP001062165">
    <property type="component" value="Chromosome"/>
</dbReference>
<name>A0ABY6CX16_9BACT</name>
<feature type="domain" description="Conserved hypothetical protein CHP03032" evidence="1">
    <location>
        <begin position="15"/>
        <end position="330"/>
    </location>
</feature>
<organism evidence="2 3">
    <name type="scientific">Reichenbachiella carrageenanivorans</name>
    <dbReference type="NCBI Taxonomy" id="2979869"/>
    <lineage>
        <taxon>Bacteria</taxon>
        <taxon>Pseudomonadati</taxon>
        <taxon>Bacteroidota</taxon>
        <taxon>Cytophagia</taxon>
        <taxon>Cytophagales</taxon>
        <taxon>Reichenbachiellaceae</taxon>
        <taxon>Reichenbachiella</taxon>
    </lineage>
</organism>